<evidence type="ECO:0000256" key="1">
    <source>
        <dbReference type="SAM" id="MobiDB-lite"/>
    </source>
</evidence>
<name>A0A9W4XEM1_9PLEO</name>
<proteinExistence type="predicted"/>
<accession>A0A9W4XEM1</accession>
<dbReference type="EMBL" id="CAOQHR010000001">
    <property type="protein sequence ID" value="CAI6280382.1"/>
    <property type="molecule type" value="Genomic_DNA"/>
</dbReference>
<feature type="region of interest" description="Disordered" evidence="1">
    <location>
        <begin position="49"/>
        <end position="68"/>
    </location>
</feature>
<evidence type="ECO:0000313" key="3">
    <source>
        <dbReference type="Proteomes" id="UP001152607"/>
    </source>
</evidence>
<dbReference type="AlphaFoldDB" id="A0A9W4XEM1"/>
<keyword evidence="3" id="KW-1185">Reference proteome</keyword>
<gene>
    <name evidence="2" type="ORF">PDIGIT_LOCUS2087</name>
</gene>
<evidence type="ECO:0000313" key="2">
    <source>
        <dbReference type="EMBL" id="CAI6280382.1"/>
    </source>
</evidence>
<sequence>MASRHLPTVTASERGWLHPSGFIPQHVKRNCFSTNPLQSVHVSSQRVWTHPAHTDRHPFQRGPQVVPPGKLEDVITSRLPKPAHVSEDIAPASCAQLPGDEVPVA</sequence>
<organism evidence="2 3">
    <name type="scientific">Periconia digitata</name>
    <dbReference type="NCBI Taxonomy" id="1303443"/>
    <lineage>
        <taxon>Eukaryota</taxon>
        <taxon>Fungi</taxon>
        <taxon>Dikarya</taxon>
        <taxon>Ascomycota</taxon>
        <taxon>Pezizomycotina</taxon>
        <taxon>Dothideomycetes</taxon>
        <taxon>Pleosporomycetidae</taxon>
        <taxon>Pleosporales</taxon>
        <taxon>Massarineae</taxon>
        <taxon>Periconiaceae</taxon>
        <taxon>Periconia</taxon>
    </lineage>
</organism>
<dbReference type="Proteomes" id="UP001152607">
    <property type="component" value="Unassembled WGS sequence"/>
</dbReference>
<comment type="caution">
    <text evidence="2">The sequence shown here is derived from an EMBL/GenBank/DDBJ whole genome shotgun (WGS) entry which is preliminary data.</text>
</comment>
<reference evidence="2" key="1">
    <citation type="submission" date="2023-01" db="EMBL/GenBank/DDBJ databases">
        <authorList>
            <person name="Van Ghelder C."/>
            <person name="Rancurel C."/>
        </authorList>
    </citation>
    <scope>NUCLEOTIDE SEQUENCE</scope>
    <source>
        <strain evidence="2">CNCM I-4278</strain>
    </source>
</reference>
<protein>
    <submittedName>
        <fullName evidence="2">Uncharacterized protein</fullName>
    </submittedName>
</protein>